<dbReference type="PhylomeDB" id="A0A091W552"/>
<feature type="region of interest" description="Disordered" evidence="1">
    <location>
        <begin position="1"/>
        <end position="22"/>
    </location>
</feature>
<evidence type="ECO:0000313" key="3">
    <source>
        <dbReference type="EMBL" id="KFR09928.1"/>
    </source>
</evidence>
<feature type="non-terminal residue" evidence="3">
    <location>
        <position position="88"/>
    </location>
</feature>
<keyword evidence="2" id="KW-0812">Transmembrane</keyword>
<evidence type="ECO:0000256" key="2">
    <source>
        <dbReference type="SAM" id="Phobius"/>
    </source>
</evidence>
<sequence>QAFSGQARAQMTTDRPNDLPLPSFSSRPQMHFVIPVSVVGGLMVCSVAAVWLYLKFGAKTEEMSREMVQGLLYQNKGHHNNVYPMEVI</sequence>
<keyword evidence="4" id="KW-1185">Reference proteome</keyword>
<name>A0A091W552_OPIHO</name>
<feature type="transmembrane region" description="Helical" evidence="2">
    <location>
        <begin position="32"/>
        <end position="54"/>
    </location>
</feature>
<keyword evidence="2" id="KW-1133">Transmembrane helix</keyword>
<protein>
    <submittedName>
        <fullName evidence="3">Uncharacterized protein</fullName>
    </submittedName>
</protein>
<feature type="non-terminal residue" evidence="3">
    <location>
        <position position="1"/>
    </location>
</feature>
<proteinExistence type="predicted"/>
<organism evidence="3 4">
    <name type="scientific">Opisthocomus hoazin</name>
    <name type="common">Hoatzin</name>
    <name type="synonym">Phasianus hoazin</name>
    <dbReference type="NCBI Taxonomy" id="30419"/>
    <lineage>
        <taxon>Eukaryota</taxon>
        <taxon>Metazoa</taxon>
        <taxon>Chordata</taxon>
        <taxon>Craniata</taxon>
        <taxon>Vertebrata</taxon>
        <taxon>Euteleostomi</taxon>
        <taxon>Archelosauria</taxon>
        <taxon>Archosauria</taxon>
        <taxon>Dinosauria</taxon>
        <taxon>Saurischia</taxon>
        <taxon>Theropoda</taxon>
        <taxon>Coelurosauria</taxon>
        <taxon>Aves</taxon>
        <taxon>Neognathae</taxon>
        <taxon>Neoaves</taxon>
        <taxon>Opisthocomiformes</taxon>
        <taxon>Opisthocomidae</taxon>
        <taxon>Opisthocomus</taxon>
    </lineage>
</organism>
<dbReference type="EMBL" id="KK734658">
    <property type="protein sequence ID" value="KFR09928.1"/>
    <property type="molecule type" value="Genomic_DNA"/>
</dbReference>
<keyword evidence="2" id="KW-0472">Membrane</keyword>
<evidence type="ECO:0000313" key="4">
    <source>
        <dbReference type="Proteomes" id="UP000053605"/>
    </source>
</evidence>
<dbReference type="AlphaFoldDB" id="A0A091W552"/>
<dbReference type="Proteomes" id="UP000053605">
    <property type="component" value="Unassembled WGS sequence"/>
</dbReference>
<dbReference type="STRING" id="30419.A0A091W552"/>
<feature type="compositionally biased region" description="Polar residues" evidence="1">
    <location>
        <begin position="1"/>
        <end position="14"/>
    </location>
</feature>
<evidence type="ECO:0000256" key="1">
    <source>
        <dbReference type="SAM" id="MobiDB-lite"/>
    </source>
</evidence>
<reference evidence="3 4" key="1">
    <citation type="submission" date="2014-04" db="EMBL/GenBank/DDBJ databases">
        <title>Genome evolution of avian class.</title>
        <authorList>
            <person name="Zhang G."/>
            <person name="Li C."/>
        </authorList>
    </citation>
    <scope>NUCLEOTIDE SEQUENCE [LARGE SCALE GENOMIC DNA]</scope>
    <source>
        <strain evidence="3">BGI_N306</strain>
    </source>
</reference>
<gene>
    <name evidence="3" type="ORF">N306_06292</name>
</gene>
<accession>A0A091W552</accession>